<dbReference type="GO" id="GO:0050821">
    <property type="term" value="P:protein stabilization"/>
    <property type="evidence" value="ECO:0007669"/>
    <property type="project" value="TreeGrafter"/>
</dbReference>
<dbReference type="RefSeq" id="WP_245856968.1">
    <property type="nucleotide sequence ID" value="NZ_FZNX01000004.1"/>
</dbReference>
<dbReference type="PANTHER" id="PTHR35089:SF1">
    <property type="entry name" value="CHAPERONE PROTEIN SKP"/>
    <property type="match status" value="1"/>
</dbReference>
<keyword evidence="2 5" id="KW-0732">Signal</keyword>
<dbReference type="GO" id="GO:0005829">
    <property type="term" value="C:cytosol"/>
    <property type="evidence" value="ECO:0007669"/>
    <property type="project" value="TreeGrafter"/>
</dbReference>
<name>A0A238YJG9_9FLAO</name>
<accession>A0A238YJG9</accession>
<dbReference type="SMART" id="SM00935">
    <property type="entry name" value="OmpH"/>
    <property type="match status" value="1"/>
</dbReference>
<keyword evidence="7" id="KW-1185">Reference proteome</keyword>
<gene>
    <name evidence="6" type="ORF">SAMN04488111_2612</name>
</gene>
<dbReference type="Proteomes" id="UP000198412">
    <property type="component" value="Unassembled WGS sequence"/>
</dbReference>
<dbReference type="Gene3D" id="3.30.910.20">
    <property type="entry name" value="Skp domain"/>
    <property type="match status" value="1"/>
</dbReference>
<evidence type="ECO:0000256" key="2">
    <source>
        <dbReference type="ARBA" id="ARBA00022729"/>
    </source>
</evidence>
<dbReference type="PANTHER" id="PTHR35089">
    <property type="entry name" value="CHAPERONE PROTEIN SKP"/>
    <property type="match status" value="1"/>
</dbReference>
<feature type="coiled-coil region" evidence="3">
    <location>
        <begin position="206"/>
        <end position="262"/>
    </location>
</feature>
<dbReference type="SUPFAM" id="SSF111384">
    <property type="entry name" value="OmpH-like"/>
    <property type="match status" value="1"/>
</dbReference>
<comment type="similarity">
    <text evidence="1">Belongs to the Skp family.</text>
</comment>
<feature type="signal peptide" evidence="5">
    <location>
        <begin position="1"/>
        <end position="21"/>
    </location>
</feature>
<evidence type="ECO:0000313" key="6">
    <source>
        <dbReference type="EMBL" id="SNR70861.1"/>
    </source>
</evidence>
<evidence type="ECO:0000256" key="4">
    <source>
        <dbReference type="SAM" id="MobiDB-lite"/>
    </source>
</evidence>
<organism evidence="6 7">
    <name type="scientific">Lutibacter flavus</name>
    <dbReference type="NCBI Taxonomy" id="691689"/>
    <lineage>
        <taxon>Bacteria</taxon>
        <taxon>Pseudomonadati</taxon>
        <taxon>Bacteroidota</taxon>
        <taxon>Flavobacteriia</taxon>
        <taxon>Flavobacteriales</taxon>
        <taxon>Flavobacteriaceae</taxon>
        <taxon>Lutibacter</taxon>
    </lineage>
</organism>
<dbReference type="AlphaFoldDB" id="A0A238YJG9"/>
<dbReference type="InterPro" id="IPR024930">
    <property type="entry name" value="Skp_dom_sf"/>
</dbReference>
<proteinExistence type="inferred from homology"/>
<feature type="chain" id="PRO_5012624650" evidence="5">
    <location>
        <begin position="22"/>
        <end position="263"/>
    </location>
</feature>
<dbReference type="GO" id="GO:0051082">
    <property type="term" value="F:unfolded protein binding"/>
    <property type="evidence" value="ECO:0007669"/>
    <property type="project" value="InterPro"/>
</dbReference>
<feature type="coiled-coil region" evidence="3">
    <location>
        <begin position="51"/>
        <end position="89"/>
    </location>
</feature>
<evidence type="ECO:0000313" key="7">
    <source>
        <dbReference type="Proteomes" id="UP000198412"/>
    </source>
</evidence>
<reference evidence="7" key="1">
    <citation type="submission" date="2017-06" db="EMBL/GenBank/DDBJ databases">
        <authorList>
            <person name="Varghese N."/>
            <person name="Submissions S."/>
        </authorList>
    </citation>
    <scope>NUCLEOTIDE SEQUENCE [LARGE SCALE GENOMIC DNA]</scope>
    <source>
        <strain evidence="7">DSM 27993</strain>
    </source>
</reference>
<evidence type="ECO:0000256" key="1">
    <source>
        <dbReference type="ARBA" id="ARBA00009091"/>
    </source>
</evidence>
<evidence type="ECO:0000256" key="5">
    <source>
        <dbReference type="SAM" id="SignalP"/>
    </source>
</evidence>
<evidence type="ECO:0000256" key="3">
    <source>
        <dbReference type="SAM" id="Coils"/>
    </source>
</evidence>
<keyword evidence="3" id="KW-0175">Coiled coil</keyword>
<sequence length="263" mass="30597">MIKKVLLFAFLILSFSSIAQKAQRIGYIDMEYILENIPEYNEAQSKLNSKVITWQSNIEVQQKEIESLKSELNIEKALLTNELILEKEEDIQIKSLELKHLQDSYFGTDGDLFFLRQQLVQPIQDLVYNAIQEIAVKRKYDFVLDKSSDLIMLYTNKQYDISELVINSITRTKKIDAAKEKQAGGKKEDGTNETITKKDENAVKVLSEREAKKAELQKRVAAKRAEQLKKREELKKAIEEKRQKRIKEIEDAKKAKEEKNKNN</sequence>
<feature type="region of interest" description="Disordered" evidence="4">
    <location>
        <begin position="179"/>
        <end position="202"/>
    </location>
</feature>
<dbReference type="Pfam" id="PF03938">
    <property type="entry name" value="OmpH"/>
    <property type="match status" value="1"/>
</dbReference>
<dbReference type="InterPro" id="IPR005632">
    <property type="entry name" value="Chaperone_Skp"/>
</dbReference>
<protein>
    <submittedName>
        <fullName evidence="6">Periplasmic chaperone for outer membrane proteins Skp</fullName>
    </submittedName>
</protein>
<dbReference type="EMBL" id="FZNX01000004">
    <property type="protein sequence ID" value="SNR70861.1"/>
    <property type="molecule type" value="Genomic_DNA"/>
</dbReference>